<proteinExistence type="inferred from homology"/>
<dbReference type="PATRIC" id="fig|162209.4.peg.2114"/>
<dbReference type="GO" id="GO:0016787">
    <property type="term" value="F:hydrolase activity"/>
    <property type="evidence" value="ECO:0007669"/>
    <property type="project" value="UniProtKB-KW"/>
</dbReference>
<dbReference type="SUPFAM" id="SSF52499">
    <property type="entry name" value="Isochorismatase-like hydrolases"/>
    <property type="match status" value="1"/>
</dbReference>
<dbReference type="AlphaFoldDB" id="A0A0U2KZA5"/>
<evidence type="ECO:0000313" key="3">
    <source>
        <dbReference type="EMBL" id="ALS22370.1"/>
    </source>
</evidence>
<protein>
    <submittedName>
        <fullName evidence="3">Isochorismatase family protein</fullName>
    </submittedName>
</protein>
<dbReference type="Gene3D" id="3.40.50.850">
    <property type="entry name" value="Isochorismatase-like"/>
    <property type="match status" value="1"/>
</dbReference>
<reference evidence="4" key="1">
    <citation type="submission" date="2015-12" db="EMBL/GenBank/DDBJ databases">
        <title>Complete genome sequences of two moderately thermophilic Paenibacillus species.</title>
        <authorList>
            <person name="Butler R.III."/>
            <person name="Wang J."/>
            <person name="Stark B.C."/>
            <person name="Pombert J.-F."/>
        </authorList>
    </citation>
    <scope>NUCLEOTIDE SEQUENCE [LARGE SCALE GENOMIC DNA]</scope>
    <source>
        <strain evidence="4">32O-Y</strain>
    </source>
</reference>
<reference evidence="3 4" key="2">
    <citation type="journal article" date="2016" name="Genome Announc.">
        <title>Complete Genome Sequences of Two Interactive Moderate Thermophiles, Paenibacillus napthalenovorans 32O-Y and Paenibacillus sp. 32O-W.</title>
        <authorList>
            <person name="Butler R.R.III."/>
            <person name="Wang J."/>
            <person name="Stark B.C."/>
            <person name="Pombert J.F."/>
        </authorList>
    </citation>
    <scope>NUCLEOTIDE SEQUENCE [LARGE SCALE GENOMIC DNA]</scope>
    <source>
        <strain evidence="3 4">32O-Y</strain>
    </source>
</reference>
<dbReference type="PANTHER" id="PTHR43540:SF1">
    <property type="entry name" value="ISOCHORISMATASE HYDROLASE"/>
    <property type="match status" value="1"/>
</dbReference>
<gene>
    <name evidence="3" type="ORF">IJ22_19960</name>
</gene>
<dbReference type="Pfam" id="PF00857">
    <property type="entry name" value="Isochorismatase"/>
    <property type="match status" value="1"/>
</dbReference>
<dbReference type="RefSeq" id="WP_054818384.1">
    <property type="nucleotide sequence ID" value="NZ_CP013652.1"/>
</dbReference>
<dbReference type="InterPro" id="IPR000868">
    <property type="entry name" value="Isochorismatase-like_dom"/>
</dbReference>
<dbReference type="PANTHER" id="PTHR43540">
    <property type="entry name" value="PEROXYUREIDOACRYLATE/UREIDOACRYLATE AMIDOHYDROLASE-RELATED"/>
    <property type="match status" value="1"/>
</dbReference>
<dbReference type="EMBL" id="CP013652">
    <property type="protein sequence ID" value="ALS22370.1"/>
    <property type="molecule type" value="Genomic_DNA"/>
</dbReference>
<sequence length="229" mass="25632">MSSWDDILNERDAWVVKNSIFGGRRGFGKTPALVIIDAQVHFVGERLPIEQSIAKYPSSIGEEAWDAVDKTEVLLKLARQKGIPVIHSRWITAEKDAVYDSFRRKMKKEGTQRLHRNESGNEIVAPLKPLDHEIVIDKLYASVFFATPFETILRSLGIDTLIVTGFVTAGCVRATVVDAASYNYHVIIPEECVKDRISVSHKATLLDLDMKYADVMPAAEVSAKLNTYL</sequence>
<accession>A0A0U2KZA5</accession>
<comment type="similarity">
    <text evidence="1">Belongs to the isochorismatase family.</text>
</comment>
<evidence type="ECO:0000313" key="4">
    <source>
        <dbReference type="Proteomes" id="UP000061660"/>
    </source>
</evidence>
<dbReference type="KEGG" id="pnp:IJ22_19960"/>
<keyword evidence="4" id="KW-1185">Reference proteome</keyword>
<name>A0A0U2KZA5_9BACL</name>
<evidence type="ECO:0000256" key="2">
    <source>
        <dbReference type="ARBA" id="ARBA00022801"/>
    </source>
</evidence>
<keyword evidence="2" id="KW-0378">Hydrolase</keyword>
<dbReference type="Proteomes" id="UP000061660">
    <property type="component" value="Chromosome"/>
</dbReference>
<evidence type="ECO:0000256" key="1">
    <source>
        <dbReference type="ARBA" id="ARBA00006336"/>
    </source>
</evidence>
<dbReference type="InterPro" id="IPR036380">
    <property type="entry name" value="Isochorismatase-like_sf"/>
</dbReference>
<dbReference type="InterPro" id="IPR050272">
    <property type="entry name" value="Isochorismatase-like_hydrls"/>
</dbReference>
<organism evidence="3 4">
    <name type="scientific">Paenibacillus naphthalenovorans</name>
    <dbReference type="NCBI Taxonomy" id="162209"/>
    <lineage>
        <taxon>Bacteria</taxon>
        <taxon>Bacillati</taxon>
        <taxon>Bacillota</taxon>
        <taxon>Bacilli</taxon>
        <taxon>Bacillales</taxon>
        <taxon>Paenibacillaceae</taxon>
        <taxon>Paenibacillus</taxon>
    </lineage>
</organism>
<dbReference type="STRING" id="162209.IJ22_19960"/>
<dbReference type="OrthoDB" id="9785724at2"/>